<dbReference type="EMBL" id="CM002927">
    <property type="protein sequence ID" value="KGN47299.1"/>
    <property type="molecule type" value="Genomic_DNA"/>
</dbReference>
<comment type="catalytic activity">
    <reaction evidence="1">
        <text>[E2 ubiquitin-conjugating enzyme]-S-ubiquitinyl-L-cysteine + [acceptor protein]-L-lysine = [E2 ubiquitin-conjugating enzyme]-L-cysteine + [acceptor protein]-N(6)-ubiquitinyl-L-lysine.</text>
        <dbReference type="EC" id="2.3.2.31"/>
    </reaction>
</comment>
<feature type="domain" description="RING-type" evidence="15">
    <location>
        <begin position="304"/>
        <end position="527"/>
    </location>
</feature>
<dbReference type="CDD" id="cd22584">
    <property type="entry name" value="Rcat_RBR_unk"/>
    <property type="match status" value="1"/>
</dbReference>
<evidence type="ECO:0000256" key="13">
    <source>
        <dbReference type="PROSITE-ProRule" id="PRU00175"/>
    </source>
</evidence>
<protein>
    <recommendedName>
        <fullName evidence="6">RBR-type E3 ubiquitin transferase</fullName>
        <ecNumber evidence="6">2.3.2.31</ecNumber>
    </recommendedName>
</protein>
<evidence type="ECO:0000256" key="9">
    <source>
        <dbReference type="ARBA" id="ARBA00022737"/>
    </source>
</evidence>
<dbReference type="KEGG" id="csv:101214830"/>
<dbReference type="Gene3D" id="3.30.420.10">
    <property type="entry name" value="Ribonuclease H-like superfamily/Ribonuclease H"/>
    <property type="match status" value="1"/>
</dbReference>
<evidence type="ECO:0000313" key="17">
    <source>
        <dbReference type="Proteomes" id="UP000029981"/>
    </source>
</evidence>
<keyword evidence="17" id="KW-1185">Reference proteome</keyword>
<dbReference type="eggNOG" id="KOG1812">
    <property type="taxonomic scope" value="Eukaryota"/>
</dbReference>
<dbReference type="Pfam" id="PF13456">
    <property type="entry name" value="RVT_3"/>
    <property type="match status" value="1"/>
</dbReference>
<dbReference type="PANTHER" id="PTHR11685">
    <property type="entry name" value="RBR FAMILY RING FINGER AND IBR DOMAIN-CONTAINING"/>
    <property type="match status" value="1"/>
</dbReference>
<comment type="function">
    <text evidence="3">Might act as an E3 ubiquitin-protein ligase, or as part of E3 complex, which accepts ubiquitin from specific E2 ubiquitin-conjugating enzymes and then transfers it to substrates.</text>
</comment>
<dbReference type="InterPro" id="IPR012337">
    <property type="entry name" value="RNaseH-like_sf"/>
</dbReference>
<dbReference type="SMART" id="SM00184">
    <property type="entry name" value="RING"/>
    <property type="match status" value="2"/>
</dbReference>
<evidence type="ECO:0000256" key="2">
    <source>
        <dbReference type="ARBA" id="ARBA00001947"/>
    </source>
</evidence>
<proteinExistence type="inferred from homology"/>
<dbReference type="GO" id="GO:0031624">
    <property type="term" value="F:ubiquitin conjugating enzyme binding"/>
    <property type="evidence" value="ECO:0000318"/>
    <property type="project" value="GO_Central"/>
</dbReference>
<gene>
    <name evidence="16" type="ORF">Csa_6G290800</name>
</gene>
<comment type="pathway">
    <text evidence="4">Protein modification; protein ubiquitination.</text>
</comment>
<dbReference type="STRING" id="3659.A0A0A0KEP0"/>
<dbReference type="OrthoDB" id="9977870at2759"/>
<keyword evidence="10 13" id="KW-0863">Zinc-finger</keyword>
<dbReference type="Gramene" id="KGN47299">
    <property type="protein sequence ID" value="KGN47299"/>
    <property type="gene ID" value="Csa_6G290800"/>
</dbReference>
<comment type="similarity">
    <text evidence="5">Belongs to the RBR family. Ariadne subfamily.</text>
</comment>
<dbReference type="GO" id="GO:0003676">
    <property type="term" value="F:nucleic acid binding"/>
    <property type="evidence" value="ECO:0007669"/>
    <property type="project" value="InterPro"/>
</dbReference>
<dbReference type="EC" id="2.3.2.31" evidence="6"/>
<name>A0A0A0KEP0_CUCSA</name>
<dbReference type="FunFam" id="1.20.120.1750:FF:000019">
    <property type="entry name" value="RBR-type E3 ubiquitin transferase"/>
    <property type="match status" value="1"/>
</dbReference>
<dbReference type="InterPro" id="IPR013083">
    <property type="entry name" value="Znf_RING/FYVE/PHD"/>
</dbReference>
<keyword evidence="8" id="KW-0479">Metal-binding</keyword>
<dbReference type="OMA" id="CAKFLTP"/>
<evidence type="ECO:0000256" key="4">
    <source>
        <dbReference type="ARBA" id="ARBA00004906"/>
    </source>
</evidence>
<dbReference type="GO" id="GO:0016567">
    <property type="term" value="P:protein ubiquitination"/>
    <property type="evidence" value="ECO:0007669"/>
    <property type="project" value="UniProtKB-UniPathway"/>
</dbReference>
<dbReference type="Gene3D" id="3.30.40.10">
    <property type="entry name" value="Zinc/RING finger domain, C3HC4 (zinc finger)"/>
    <property type="match status" value="1"/>
</dbReference>
<keyword evidence="11" id="KW-0833">Ubl conjugation pathway</keyword>
<dbReference type="GO" id="GO:0006511">
    <property type="term" value="P:ubiquitin-dependent protein catabolic process"/>
    <property type="evidence" value="ECO:0000318"/>
    <property type="project" value="GO_Central"/>
</dbReference>
<evidence type="ECO:0000256" key="6">
    <source>
        <dbReference type="ARBA" id="ARBA00012251"/>
    </source>
</evidence>
<dbReference type="InterPro" id="IPR002867">
    <property type="entry name" value="IBR_dom"/>
</dbReference>
<evidence type="ECO:0000259" key="14">
    <source>
        <dbReference type="PROSITE" id="PS50089"/>
    </source>
</evidence>
<evidence type="ECO:0000259" key="15">
    <source>
        <dbReference type="PROSITE" id="PS51873"/>
    </source>
</evidence>
<dbReference type="SUPFAM" id="SSF53098">
    <property type="entry name" value="Ribonuclease H-like"/>
    <property type="match status" value="1"/>
</dbReference>
<dbReference type="GO" id="GO:0005737">
    <property type="term" value="C:cytoplasm"/>
    <property type="evidence" value="ECO:0000318"/>
    <property type="project" value="GO_Central"/>
</dbReference>
<comment type="cofactor">
    <cofactor evidence="2">
        <name>Zn(2+)</name>
        <dbReference type="ChEBI" id="CHEBI:29105"/>
    </cofactor>
</comment>
<feature type="domain" description="RING-type" evidence="14">
    <location>
        <begin position="308"/>
        <end position="354"/>
    </location>
</feature>
<dbReference type="InterPro" id="IPR002156">
    <property type="entry name" value="RNaseH_domain"/>
</dbReference>
<dbReference type="InterPro" id="IPR001841">
    <property type="entry name" value="Znf_RING"/>
</dbReference>
<dbReference type="GO" id="GO:0000151">
    <property type="term" value="C:ubiquitin ligase complex"/>
    <property type="evidence" value="ECO:0000318"/>
    <property type="project" value="GO_Central"/>
</dbReference>
<dbReference type="Gene3D" id="1.20.120.1750">
    <property type="match status" value="1"/>
</dbReference>
<dbReference type="InterPro" id="IPR036397">
    <property type="entry name" value="RNaseH_sf"/>
</dbReference>
<evidence type="ECO:0000256" key="10">
    <source>
        <dbReference type="ARBA" id="ARBA00022771"/>
    </source>
</evidence>
<evidence type="ECO:0000256" key="8">
    <source>
        <dbReference type="ARBA" id="ARBA00022723"/>
    </source>
</evidence>
<dbReference type="InterPro" id="IPR017907">
    <property type="entry name" value="Znf_RING_CS"/>
</dbReference>
<dbReference type="PROSITE" id="PS51873">
    <property type="entry name" value="TRIAD"/>
    <property type="match status" value="1"/>
</dbReference>
<reference evidence="16 17" key="2">
    <citation type="journal article" date="2009" name="PLoS ONE">
        <title>An integrated genetic and cytogenetic map of the cucumber genome.</title>
        <authorList>
            <person name="Ren Y."/>
            <person name="Zhang Z."/>
            <person name="Liu J."/>
            <person name="Staub J.E."/>
            <person name="Han Y."/>
            <person name="Cheng Z."/>
            <person name="Li X."/>
            <person name="Lu J."/>
            <person name="Miao H."/>
            <person name="Kang H."/>
            <person name="Xie B."/>
            <person name="Gu X."/>
            <person name="Wang X."/>
            <person name="Du Y."/>
            <person name="Jin W."/>
            <person name="Huang S."/>
        </authorList>
    </citation>
    <scope>NUCLEOTIDE SEQUENCE [LARGE SCALE GENOMIC DNA]</scope>
    <source>
        <strain evidence="17">cv. 9930</strain>
    </source>
</reference>
<dbReference type="AlphaFoldDB" id="A0A0A0KEP0"/>
<dbReference type="FunFam" id="3.30.420.10:FF:000076">
    <property type="entry name" value="RBR-type E3 ubiquitin transferase"/>
    <property type="match status" value="1"/>
</dbReference>
<evidence type="ECO:0000256" key="3">
    <source>
        <dbReference type="ARBA" id="ARBA00003976"/>
    </source>
</evidence>
<dbReference type="Pfam" id="PF22191">
    <property type="entry name" value="IBR_1"/>
    <property type="match status" value="1"/>
</dbReference>
<dbReference type="GO" id="GO:0004523">
    <property type="term" value="F:RNA-DNA hybrid ribonuclease activity"/>
    <property type="evidence" value="ECO:0007669"/>
    <property type="project" value="InterPro"/>
</dbReference>
<keyword evidence="12" id="KW-0862">Zinc</keyword>
<reference evidence="16 17" key="1">
    <citation type="journal article" date="2009" name="Nat. Genet.">
        <title>The genome of the cucumber, Cucumis sativus L.</title>
        <authorList>
            <person name="Huang S."/>
            <person name="Li R."/>
            <person name="Zhang Z."/>
            <person name="Li L."/>
            <person name="Gu X."/>
            <person name="Fan W."/>
            <person name="Lucas W.J."/>
            <person name="Wang X."/>
            <person name="Xie B."/>
            <person name="Ni P."/>
            <person name="Ren Y."/>
            <person name="Zhu H."/>
            <person name="Li J."/>
            <person name="Lin K."/>
            <person name="Jin W."/>
            <person name="Fei Z."/>
            <person name="Li G."/>
            <person name="Staub J."/>
            <person name="Kilian A."/>
            <person name="van der Vossen E.A."/>
            <person name="Wu Y."/>
            <person name="Guo J."/>
            <person name="He J."/>
            <person name="Jia Z."/>
            <person name="Ren Y."/>
            <person name="Tian G."/>
            <person name="Lu Y."/>
            <person name="Ruan J."/>
            <person name="Qian W."/>
            <person name="Wang M."/>
            <person name="Huang Q."/>
            <person name="Li B."/>
            <person name="Xuan Z."/>
            <person name="Cao J."/>
            <person name="Asan"/>
            <person name="Wu Z."/>
            <person name="Zhang J."/>
            <person name="Cai Q."/>
            <person name="Bai Y."/>
            <person name="Zhao B."/>
            <person name="Han Y."/>
            <person name="Li Y."/>
            <person name="Li X."/>
            <person name="Wang S."/>
            <person name="Shi Q."/>
            <person name="Liu S."/>
            <person name="Cho W.K."/>
            <person name="Kim J.Y."/>
            <person name="Xu Y."/>
            <person name="Heller-Uszynska K."/>
            <person name="Miao H."/>
            <person name="Cheng Z."/>
            <person name="Zhang S."/>
            <person name="Wu J."/>
            <person name="Yang Y."/>
            <person name="Kang H."/>
            <person name="Li M."/>
            <person name="Liang H."/>
            <person name="Ren X."/>
            <person name="Shi Z."/>
            <person name="Wen M."/>
            <person name="Jian M."/>
            <person name="Yang H."/>
            <person name="Zhang G."/>
            <person name="Yang Z."/>
            <person name="Chen R."/>
            <person name="Liu S."/>
            <person name="Li J."/>
            <person name="Ma L."/>
            <person name="Liu H."/>
            <person name="Zhou Y."/>
            <person name="Zhao J."/>
            <person name="Fang X."/>
            <person name="Li G."/>
            <person name="Fang L."/>
            <person name="Li Y."/>
            <person name="Liu D."/>
            <person name="Zheng H."/>
            <person name="Zhang Y."/>
            <person name="Qin N."/>
            <person name="Li Z."/>
            <person name="Yang G."/>
            <person name="Yang S."/>
            <person name="Bolund L."/>
            <person name="Kristiansen K."/>
            <person name="Zheng H."/>
            <person name="Li S."/>
            <person name="Zhang X."/>
            <person name="Yang H."/>
            <person name="Wang J."/>
            <person name="Sun R."/>
            <person name="Zhang B."/>
            <person name="Jiang S."/>
            <person name="Wang J."/>
            <person name="Du Y."/>
            <person name="Li S."/>
        </authorList>
    </citation>
    <scope>NUCLEOTIDE SEQUENCE [LARGE SCALE GENOMIC DNA]</scope>
    <source>
        <strain evidence="17">cv. 9930</strain>
    </source>
</reference>
<evidence type="ECO:0000256" key="11">
    <source>
        <dbReference type="ARBA" id="ARBA00022786"/>
    </source>
</evidence>
<evidence type="ECO:0000256" key="7">
    <source>
        <dbReference type="ARBA" id="ARBA00022679"/>
    </source>
</evidence>
<dbReference type="InterPro" id="IPR044066">
    <property type="entry name" value="TRIAD_supradom"/>
</dbReference>
<evidence type="ECO:0000313" key="16">
    <source>
        <dbReference type="EMBL" id="KGN47299.1"/>
    </source>
</evidence>
<dbReference type="PROSITE" id="PS00518">
    <property type="entry name" value="ZF_RING_1"/>
    <property type="match status" value="1"/>
</dbReference>
<dbReference type="Proteomes" id="UP000029981">
    <property type="component" value="Chromosome 6"/>
</dbReference>
<dbReference type="InterPro" id="IPR031127">
    <property type="entry name" value="E3_UB_ligase_RBR"/>
</dbReference>
<organism evidence="16 17">
    <name type="scientific">Cucumis sativus</name>
    <name type="common">Cucumber</name>
    <dbReference type="NCBI Taxonomy" id="3659"/>
    <lineage>
        <taxon>Eukaryota</taxon>
        <taxon>Viridiplantae</taxon>
        <taxon>Streptophyta</taxon>
        <taxon>Embryophyta</taxon>
        <taxon>Tracheophyta</taxon>
        <taxon>Spermatophyta</taxon>
        <taxon>Magnoliopsida</taxon>
        <taxon>eudicotyledons</taxon>
        <taxon>Gunneridae</taxon>
        <taxon>Pentapetalae</taxon>
        <taxon>rosids</taxon>
        <taxon>fabids</taxon>
        <taxon>Cucurbitales</taxon>
        <taxon>Cucurbitaceae</taxon>
        <taxon>Benincaseae</taxon>
        <taxon>Cucumis</taxon>
    </lineage>
</organism>
<sequence length="562" mass="64477">MAAKPSLDSDDDDFSAISSQQLRDFMDVLSMESDLDLAYNLQLEEALVASLASSSSSSSIHRPEVQNFEHVDRPRIGTLHSRDVEECDRIFQDWLQTEFDMRRTGGERHRQVHNHGCARGILNIRDDDWRDQSENSRKPFGEGCSNGVDDQGVFKLYFKGLVGEEEIGNEKRVVAGIGVAICNPEDKLVVEVKRRLPGNERSKIVAELKALIAGFNVALDLKLKRLCFYSDYYPLFQFITGRWPPKQRKVAALLSQLAHLRVRFDSCTHVHVARHDIKYAFKLARDAIGPQVTQTEVPAPKKKLNETCVICLEDCDVSRMFAVDGCSHRYCFSCMKQHVEVKLLQGLVPKCPHDGCKFDLNVDSCAKFLTPKDMATMRQRIKEASIPVSEKVYCPYPRCSALMRKVEVLAYTKDVFGTANQSGVRKCMKCHGLFCIDCKVPWHNRITCNDYKRSNNLPTEDVKLKSLASTCLWRQCVKCNHMIELAEGCYHMTCRCGHEFCYKCGAEWKNKKATCSCPLWAENHIWHDDDDRDFDHDDRYYDDEEDEEELYDSEDEYFILFG</sequence>
<dbReference type="CDD" id="cd22582">
    <property type="entry name" value="BRcat_RBR_unk"/>
    <property type="match status" value="1"/>
</dbReference>
<dbReference type="GO" id="GO:0061630">
    <property type="term" value="F:ubiquitin protein ligase activity"/>
    <property type="evidence" value="ECO:0000318"/>
    <property type="project" value="GO_Central"/>
</dbReference>
<keyword evidence="7" id="KW-0808">Transferase</keyword>
<evidence type="ECO:0000256" key="5">
    <source>
        <dbReference type="ARBA" id="ARBA00005884"/>
    </source>
</evidence>
<dbReference type="GO" id="GO:0008270">
    <property type="term" value="F:zinc ion binding"/>
    <property type="evidence" value="ECO:0007669"/>
    <property type="project" value="UniProtKB-KW"/>
</dbReference>
<reference evidence="16 17" key="3">
    <citation type="journal article" date="2010" name="BMC Genomics">
        <title>Transcriptome sequencing and comparative analysis of cucumber flowers with different sex types.</title>
        <authorList>
            <person name="Guo S."/>
            <person name="Zheng Y."/>
            <person name="Joung J.G."/>
            <person name="Liu S."/>
            <person name="Zhang Z."/>
            <person name="Crasta O.R."/>
            <person name="Sobral B.W."/>
            <person name="Xu Y."/>
            <person name="Huang S."/>
            <person name="Fei Z."/>
        </authorList>
    </citation>
    <scope>NUCLEOTIDE SEQUENCE [LARGE SCALE GENOMIC DNA]</scope>
    <source>
        <strain evidence="17">cv. 9930</strain>
    </source>
</reference>
<feature type="domain" description="RING-type" evidence="14">
    <location>
        <begin position="476"/>
        <end position="519"/>
    </location>
</feature>
<accession>A0A0A0KEP0</accession>
<evidence type="ECO:0000256" key="1">
    <source>
        <dbReference type="ARBA" id="ARBA00001798"/>
    </source>
</evidence>
<reference evidence="16 17" key="4">
    <citation type="journal article" date="2011" name="BMC Genomics">
        <title>RNA-Seq improves annotation of protein-coding genes in the cucumber genome.</title>
        <authorList>
            <person name="Li Z."/>
            <person name="Zhang Z."/>
            <person name="Yan P."/>
            <person name="Huang S."/>
            <person name="Fei Z."/>
            <person name="Lin K."/>
        </authorList>
    </citation>
    <scope>NUCLEOTIDE SEQUENCE [LARGE SCALE GENOMIC DNA]</scope>
    <source>
        <strain evidence="17">cv. 9930</strain>
    </source>
</reference>
<dbReference type="SUPFAM" id="SSF57850">
    <property type="entry name" value="RING/U-box"/>
    <property type="match status" value="2"/>
</dbReference>
<dbReference type="SMART" id="SM00647">
    <property type="entry name" value="IBR"/>
    <property type="match status" value="2"/>
</dbReference>
<dbReference type="UniPathway" id="UPA00143"/>
<dbReference type="Pfam" id="PF01485">
    <property type="entry name" value="IBR"/>
    <property type="match status" value="1"/>
</dbReference>
<evidence type="ECO:0000256" key="12">
    <source>
        <dbReference type="ARBA" id="ARBA00022833"/>
    </source>
</evidence>
<dbReference type="PROSITE" id="PS50089">
    <property type="entry name" value="ZF_RING_2"/>
    <property type="match status" value="2"/>
</dbReference>
<dbReference type="FunFam" id="3.30.40.10:FF:000230">
    <property type="entry name" value="RBR-type E3 ubiquitin transferase"/>
    <property type="match status" value="1"/>
</dbReference>
<keyword evidence="9" id="KW-0677">Repeat</keyword>